<dbReference type="FunFam" id="1.50.10.130:FF:000002">
    <property type="entry name" value="Ent-copalyl diphosphate synthase, chloroplastic"/>
    <property type="match status" value="1"/>
</dbReference>
<protein>
    <submittedName>
        <fullName evidence="2">Terpene synthase 1</fullName>
    </submittedName>
</protein>
<dbReference type="GO" id="GO:0042214">
    <property type="term" value="P:terpene metabolic process"/>
    <property type="evidence" value="ECO:0007669"/>
    <property type="project" value="UniProtKB-ARBA"/>
</dbReference>
<dbReference type="SFLD" id="SFLDG01014">
    <property type="entry name" value="Terpene_Cyclase_Like_1_N-term"/>
    <property type="match status" value="1"/>
</dbReference>
<dbReference type="AlphaFoldDB" id="A0A3G6V9V1"/>
<dbReference type="GO" id="GO:0010333">
    <property type="term" value="F:terpene synthase activity"/>
    <property type="evidence" value="ECO:0007669"/>
    <property type="project" value="InterPro"/>
</dbReference>
<dbReference type="SMR" id="A0A3G6V9V1"/>
<dbReference type="PANTHER" id="PTHR31739">
    <property type="entry name" value="ENT-COPALYL DIPHOSPHATE SYNTHASE, CHLOROPLASTIC"/>
    <property type="match status" value="1"/>
</dbReference>
<dbReference type="Gene3D" id="1.50.10.160">
    <property type="match status" value="1"/>
</dbReference>
<reference evidence="2" key="1">
    <citation type="submission" date="2018-07" db="EMBL/GenBank/DDBJ databases">
        <title>A database-driven approach sheds light on diterpene synthase diversification in Lamiaceae.</title>
        <authorList>
            <person name="Johnson S.R."/>
            <person name="Bhat W.W."/>
            <person name="Bibik J."/>
            <person name="Zhao D."/>
            <person name="Turmo A."/>
            <person name="Hamberger B."/>
            <person name="Buell C.R."/>
            <person name="Hamberger B."/>
        </authorList>
    </citation>
    <scope>NUCLEOTIDE SEQUENCE</scope>
</reference>
<name>A0A3G6V9V1_MESSA</name>
<dbReference type="Pfam" id="PF01397">
    <property type="entry name" value="Terpene_synth"/>
    <property type="match status" value="1"/>
</dbReference>
<dbReference type="InterPro" id="IPR008930">
    <property type="entry name" value="Terpenoid_cyclase/PrenylTrfase"/>
</dbReference>
<sequence length="776" mass="89047">MAYMISISNLNCSSLLNTNLSAKIQLHQGLKGTWLKTSKRMCMDQQVHGKQIAKVIESRVTDKDVSTAQDFEVLKVNRVEDLISSIKSSLKTMEDGRISVSPYSTSWIALIPSIDGRQTPQFPSSLEWIVKHQLSDGSWGDALFFCVYDRLVNTIACIIALHTWKVHADKVKKGVSFVKENIWKLEDANEVHMTSGFEVIFPILLRRARDMGIDGLPSDDTPVVRMISAARDHKLKKIPREVMHQVTTTLLYSLEGLEDLDWSRLFKLQSADGSFLTSPSSTAFAFMQTNNHNCLRFITSVVQTFNGGAPDNYPIDIFARLWAVDRLQRLGISRFFEQEINDCLSYVYRFWNANGVFSAGATNFCDLDDTSMAFRLLRLHGYDVDPNVLRKFKEGDRFCCHSGEVAMSTSPTYALYRASQIQFPGEEILDEAFSFTRDYLQDWLARDQVLDKWIVSKDLPDEIKVGLEVPWYASLPRVEAAYYMQRHYGGSTDAWVAKTCYRMPDVSNDDYLELARLDFKRCQAQHQSELSYMQRWYDSCNVEEFGISRKELLVAYFVAAATIFEPERATERIVWAKTEIVSKMIKAFFGEDSLDQKTMLLKEFRNSINNGSHRFMKSEHRIVNILLQALQELLHGSDDCRIGQLKNAWYEWLMKFEGGDEASLWGEGELLVTTLNICTAHFLQHHDLLLNHDYITLSELTNKICLKLSQIQVGEMNEMREDMQALTKLVIGESCIVNKNIKQTFLAVAKTFYYRAYFDADTVDLHIFKVLFEPIV</sequence>
<evidence type="ECO:0000313" key="2">
    <source>
        <dbReference type="EMBL" id="AZB50380.1"/>
    </source>
</evidence>
<dbReference type="GO" id="GO:0009686">
    <property type="term" value="P:gibberellin biosynthetic process"/>
    <property type="evidence" value="ECO:0007669"/>
    <property type="project" value="TreeGrafter"/>
</dbReference>
<dbReference type="InterPro" id="IPR001906">
    <property type="entry name" value="Terpene_synth_N"/>
</dbReference>
<feature type="domain" description="Terpene synthase N-terminal" evidence="1">
    <location>
        <begin position="261"/>
        <end position="448"/>
    </location>
</feature>
<evidence type="ECO:0000259" key="1">
    <source>
        <dbReference type="Pfam" id="PF01397"/>
    </source>
</evidence>
<dbReference type="SUPFAM" id="SSF48576">
    <property type="entry name" value="Terpenoid synthases"/>
    <property type="match status" value="1"/>
</dbReference>
<dbReference type="GO" id="GO:0009507">
    <property type="term" value="C:chloroplast"/>
    <property type="evidence" value="ECO:0007669"/>
    <property type="project" value="TreeGrafter"/>
</dbReference>
<dbReference type="SUPFAM" id="SSF48239">
    <property type="entry name" value="Terpenoid cyclases/Protein prenyltransferases"/>
    <property type="match status" value="2"/>
</dbReference>
<accession>A0A3G6V9V1</accession>
<dbReference type="Gene3D" id="1.10.600.10">
    <property type="entry name" value="Farnesyl Diphosphate Synthase"/>
    <property type="match status" value="1"/>
</dbReference>
<dbReference type="PANTHER" id="PTHR31739:SF30">
    <property type="entry name" value="COPAL-8-OL DIPHOSPHATE HYDRATASE, CHLOROPLASTIC"/>
    <property type="match status" value="1"/>
</dbReference>
<organism evidence="2">
    <name type="scientific">Mesosphaerum suaveolens</name>
    <name type="common">Pignut</name>
    <name type="synonym">Hyptis suaveolens</name>
    <dbReference type="NCBI Taxonomy" id="204129"/>
    <lineage>
        <taxon>Eukaryota</taxon>
        <taxon>Viridiplantae</taxon>
        <taxon>Streptophyta</taxon>
        <taxon>Embryophyta</taxon>
        <taxon>Tracheophyta</taxon>
        <taxon>Spermatophyta</taxon>
        <taxon>Magnoliopsida</taxon>
        <taxon>eudicotyledons</taxon>
        <taxon>Gunneridae</taxon>
        <taxon>Pentapetalae</taxon>
        <taxon>asterids</taxon>
        <taxon>lamiids</taxon>
        <taxon>Lamiales</taxon>
        <taxon>Lamiaceae</taxon>
        <taxon>Nepetoideae</taxon>
        <taxon>Ocimeae</taxon>
        <taxon>Hyptidinae</taxon>
        <taxon>Mesosphaerum</taxon>
    </lineage>
</organism>
<dbReference type="InterPro" id="IPR050148">
    <property type="entry name" value="Terpene_synthase-like"/>
</dbReference>
<dbReference type="InterPro" id="IPR008949">
    <property type="entry name" value="Isoprenoid_synthase_dom_sf"/>
</dbReference>
<proteinExistence type="evidence at transcript level"/>
<dbReference type="GO" id="GO:0000287">
    <property type="term" value="F:magnesium ion binding"/>
    <property type="evidence" value="ECO:0007669"/>
    <property type="project" value="TreeGrafter"/>
</dbReference>
<dbReference type="InterPro" id="IPR036965">
    <property type="entry name" value="Terpene_synth_N_sf"/>
</dbReference>
<dbReference type="Gene3D" id="1.50.10.130">
    <property type="entry name" value="Terpene synthase, N-terminal domain"/>
    <property type="match status" value="1"/>
</dbReference>
<dbReference type="EMBL" id="MH626627">
    <property type="protein sequence ID" value="AZB50380.1"/>
    <property type="molecule type" value="mRNA"/>
</dbReference>